<feature type="compositionally biased region" description="Low complexity" evidence="1">
    <location>
        <begin position="330"/>
        <end position="355"/>
    </location>
</feature>
<dbReference type="OrthoDB" id="7471221at2"/>
<feature type="compositionally biased region" description="Basic and acidic residues" evidence="1">
    <location>
        <begin position="149"/>
        <end position="170"/>
    </location>
</feature>
<comment type="caution">
    <text evidence="2">The sequence shown here is derived from an EMBL/GenBank/DDBJ whole genome shotgun (WGS) entry which is preliminary data.</text>
</comment>
<proteinExistence type="predicted"/>
<keyword evidence="3" id="KW-1185">Reference proteome</keyword>
<feature type="compositionally biased region" description="Low complexity" evidence="1">
    <location>
        <begin position="134"/>
        <end position="148"/>
    </location>
</feature>
<evidence type="ECO:0000313" key="3">
    <source>
        <dbReference type="Proteomes" id="UP000309747"/>
    </source>
</evidence>
<feature type="compositionally biased region" description="Basic and acidic residues" evidence="1">
    <location>
        <begin position="196"/>
        <end position="217"/>
    </location>
</feature>
<dbReference type="EMBL" id="SUNI01000006">
    <property type="protein sequence ID" value="TJZ92021.1"/>
    <property type="molecule type" value="Genomic_DNA"/>
</dbReference>
<dbReference type="Proteomes" id="UP000309747">
    <property type="component" value="Unassembled WGS sequence"/>
</dbReference>
<feature type="compositionally biased region" description="Pro residues" evidence="1">
    <location>
        <begin position="111"/>
        <end position="128"/>
    </location>
</feature>
<evidence type="ECO:0000313" key="2">
    <source>
        <dbReference type="EMBL" id="TJZ92021.1"/>
    </source>
</evidence>
<organism evidence="2 3">
    <name type="scientific">Paracoccus gahaiensis</name>
    <dbReference type="NCBI Taxonomy" id="1706839"/>
    <lineage>
        <taxon>Bacteria</taxon>
        <taxon>Pseudomonadati</taxon>
        <taxon>Pseudomonadota</taxon>
        <taxon>Alphaproteobacteria</taxon>
        <taxon>Rhodobacterales</taxon>
        <taxon>Paracoccaceae</taxon>
        <taxon>Paracoccus</taxon>
    </lineage>
</organism>
<dbReference type="RefSeq" id="WP_136885853.1">
    <property type="nucleotide sequence ID" value="NZ_SUNI01000006.1"/>
</dbReference>
<dbReference type="Pfam" id="PF12277">
    <property type="entry name" value="DUF3618"/>
    <property type="match status" value="1"/>
</dbReference>
<feature type="compositionally biased region" description="Basic and acidic residues" evidence="1">
    <location>
        <begin position="89"/>
        <end position="103"/>
    </location>
</feature>
<reference evidence="2 3" key="1">
    <citation type="submission" date="2019-04" db="EMBL/GenBank/DDBJ databases">
        <authorList>
            <person name="Li J."/>
        </authorList>
    </citation>
    <scope>NUCLEOTIDE SEQUENCE [LARGE SCALE GENOMIC DNA]</scope>
    <source>
        <strain evidence="2 3">KCTC 42687</strain>
    </source>
</reference>
<name>A0A4U0R9Y5_9RHOB</name>
<dbReference type="InterPro" id="IPR022062">
    <property type="entry name" value="DUF3618"/>
</dbReference>
<evidence type="ECO:0000256" key="1">
    <source>
        <dbReference type="SAM" id="MobiDB-lite"/>
    </source>
</evidence>
<feature type="compositionally biased region" description="Basic and acidic residues" evidence="1">
    <location>
        <begin position="179"/>
        <end position="189"/>
    </location>
</feature>
<protein>
    <submittedName>
        <fullName evidence="2">DUF3618 domain-containing protein</fullName>
    </submittedName>
</protein>
<feature type="region of interest" description="Disordered" evidence="1">
    <location>
        <begin position="89"/>
        <end position="219"/>
    </location>
</feature>
<sequence>MTHDTDTPDHIEHEIEKDREALRRTLDDLQGELSLDGLSRRLTGSVRQNGADWAEAASTAARANPVALGLTGIGLAWLIFGRGHDPVHRLGQSSDDRPVRPDRAPAVSPRPAAPAPARAPRPVAPPPGWASDHGPATTGTASGQTTGPSKEHGMMDRTKETASHLRDRLSDGTSGLGDQARHLRDRLSEGTEGLGDEARRRVETARHKALDASDAARRQMSQANRQVARSYDSEPLLFGALALIGGAALGALLPGTRREDELLGEYRDQLFDEAEAVYHEEKSRVTNAVSAGLDEAKSAASDVVAAAKDELTEDTAGKAPSDAGPSGRPAASGTPSTLATTGATKTSGSTGTSTV</sequence>
<feature type="region of interest" description="Disordered" evidence="1">
    <location>
        <begin position="303"/>
        <end position="355"/>
    </location>
</feature>
<dbReference type="AlphaFoldDB" id="A0A4U0R9Y5"/>
<gene>
    <name evidence="2" type="ORF">FA743_09405</name>
</gene>
<accession>A0A4U0R9Y5</accession>